<protein>
    <submittedName>
        <fullName evidence="4">Capsular biosynthesis protein</fullName>
    </submittedName>
</protein>
<organism evidence="4 5">
    <name type="scientific">Devosia chinhatensis</name>
    <dbReference type="NCBI Taxonomy" id="429727"/>
    <lineage>
        <taxon>Bacteria</taxon>
        <taxon>Pseudomonadati</taxon>
        <taxon>Pseudomonadota</taxon>
        <taxon>Alphaproteobacteria</taxon>
        <taxon>Hyphomicrobiales</taxon>
        <taxon>Devosiaceae</taxon>
        <taxon>Devosia</taxon>
    </lineage>
</organism>
<evidence type="ECO:0000259" key="3">
    <source>
        <dbReference type="Pfam" id="PF02719"/>
    </source>
</evidence>
<name>A0A0F5FL03_9HYPH</name>
<dbReference type="Gene3D" id="3.40.50.720">
    <property type="entry name" value="NAD(P)-binding Rossmann-like Domain"/>
    <property type="match status" value="2"/>
</dbReference>
<comment type="similarity">
    <text evidence="1">Belongs to the polysaccharide synthase family.</text>
</comment>
<dbReference type="Pfam" id="PF02719">
    <property type="entry name" value="Polysacc_synt_2"/>
    <property type="match status" value="1"/>
</dbReference>
<dbReference type="SUPFAM" id="SSF53335">
    <property type="entry name" value="S-adenosyl-L-methionine-dependent methyltransferases"/>
    <property type="match status" value="1"/>
</dbReference>
<dbReference type="AlphaFoldDB" id="A0A0F5FL03"/>
<dbReference type="InterPro" id="IPR029063">
    <property type="entry name" value="SAM-dependent_MTases_sf"/>
</dbReference>
<dbReference type="InterPro" id="IPR036291">
    <property type="entry name" value="NAD(P)-bd_dom_sf"/>
</dbReference>
<evidence type="ECO:0000256" key="1">
    <source>
        <dbReference type="ARBA" id="ARBA00007430"/>
    </source>
</evidence>
<sequence>MKNRLLNSIGNLPRFWKRLVLMAFDAVALSFALWAGFSMRYGSWTPPRTGEELLIIATAPIVAIPIFIRLGLYRAVIRYLPERAIWRILQATTLAALGWVLLVFLSEMAGRGLVPRSVPILYWAIATMLIGSSRFLAKKALWSTNASQIKFRPILIYGAGNSGAQLVNALRREGTQRIVGFIDDNRALHGRDVAGLRVFSPASLPNLISQYGIEEVILSAPNLSKDRRQEIVASVAGHGAKVRTIPAVSDLVDGKYLVSQVKEIDIDELLGRSSVPSDPELIRQMVEGKTILVTGAGGSIGSELCRLIVKWAPQRLVLFEANEFALYQIDRELRALHDPAIVPVLGSIVDSTAVRRAIQNHGVQIVFHAAAHKHVPLVEANALEGLRNNVFGTRTVVDTAFHLGVERFVLISSDKAVRPTNVMGATKRWAELIVQEKAIRADREKTGQLFCAVRFGNVLGSNGSVVPLFKEQIAHGGPVTLTDPQMTRYFMSIHEAAELIVQAGALSEGGGDVFLLDMGEPVLIRDLATNMINLAGFSVKTPGNPDGEIEIVVTGKRPGEKMYEELFYDDTNVSVTRQPKIMRSLQQDTTDRDVLDALAQLEHALLDENEVEARRILFNFIRQ</sequence>
<proteinExistence type="inferred from homology"/>
<evidence type="ECO:0000313" key="5">
    <source>
        <dbReference type="Proteomes" id="UP000033649"/>
    </source>
</evidence>
<reference evidence="4 5" key="1">
    <citation type="submission" date="2015-03" db="EMBL/GenBank/DDBJ databases">
        <authorList>
            <person name="Hassan Y."/>
            <person name="Lepp D."/>
            <person name="Li X.-Z."/>
            <person name="Zhou T."/>
        </authorList>
    </citation>
    <scope>NUCLEOTIDE SEQUENCE [LARGE SCALE GENOMIC DNA]</scope>
    <source>
        <strain evidence="4 5">IPL18</strain>
    </source>
</reference>
<dbReference type="Pfam" id="PF13727">
    <property type="entry name" value="CoA_binding_3"/>
    <property type="match status" value="1"/>
</dbReference>
<evidence type="ECO:0000313" key="4">
    <source>
        <dbReference type="EMBL" id="KKB08907.1"/>
    </source>
</evidence>
<feature type="transmembrane region" description="Helical" evidence="2">
    <location>
        <begin position="20"/>
        <end position="41"/>
    </location>
</feature>
<dbReference type="Proteomes" id="UP000033649">
    <property type="component" value="Unassembled WGS sequence"/>
</dbReference>
<dbReference type="EMBL" id="JZEY01000054">
    <property type="protein sequence ID" value="KKB08907.1"/>
    <property type="molecule type" value="Genomic_DNA"/>
</dbReference>
<keyword evidence="2" id="KW-0472">Membrane</keyword>
<dbReference type="CDD" id="cd05237">
    <property type="entry name" value="UDP_invert_4-6DH_SDR_e"/>
    <property type="match status" value="1"/>
</dbReference>
<dbReference type="OrthoDB" id="9803111at2"/>
<accession>A0A0F5FL03</accession>
<dbReference type="InterPro" id="IPR003869">
    <property type="entry name" value="Polysac_CapD-like"/>
</dbReference>
<keyword evidence="5" id="KW-1185">Reference proteome</keyword>
<dbReference type="InterPro" id="IPR051203">
    <property type="entry name" value="Polysaccharide_Synthase-Rel"/>
</dbReference>
<dbReference type="PANTHER" id="PTHR43318">
    <property type="entry name" value="UDP-N-ACETYLGLUCOSAMINE 4,6-DEHYDRATASE"/>
    <property type="match status" value="1"/>
</dbReference>
<dbReference type="SUPFAM" id="SSF51735">
    <property type="entry name" value="NAD(P)-binding Rossmann-fold domains"/>
    <property type="match status" value="1"/>
</dbReference>
<feature type="transmembrane region" description="Helical" evidence="2">
    <location>
        <begin position="53"/>
        <end position="72"/>
    </location>
</feature>
<feature type="transmembrane region" description="Helical" evidence="2">
    <location>
        <begin position="84"/>
        <end position="105"/>
    </location>
</feature>
<dbReference type="PANTHER" id="PTHR43318:SF1">
    <property type="entry name" value="POLYSACCHARIDE BIOSYNTHESIS PROTEIN EPSC-RELATED"/>
    <property type="match status" value="1"/>
</dbReference>
<dbReference type="STRING" id="429727.VE26_02325"/>
<dbReference type="PATRIC" id="fig|429727.3.peg.485"/>
<feature type="domain" description="Polysaccharide biosynthesis protein CapD-like" evidence="3">
    <location>
        <begin position="291"/>
        <end position="583"/>
    </location>
</feature>
<evidence type="ECO:0000256" key="2">
    <source>
        <dbReference type="SAM" id="Phobius"/>
    </source>
</evidence>
<gene>
    <name evidence="4" type="ORF">VE26_02325</name>
</gene>
<comment type="caution">
    <text evidence="4">The sequence shown here is derived from an EMBL/GenBank/DDBJ whole genome shotgun (WGS) entry which is preliminary data.</text>
</comment>
<keyword evidence="2" id="KW-1133">Transmembrane helix</keyword>
<keyword evidence="2" id="KW-0812">Transmembrane</keyword>